<proteinExistence type="inferred from homology"/>
<evidence type="ECO:0000256" key="7">
    <source>
        <dbReference type="SAM" id="MobiDB-lite"/>
    </source>
</evidence>
<dbReference type="Gene3D" id="3.40.50.300">
    <property type="entry name" value="P-loop containing nucleotide triphosphate hydrolases"/>
    <property type="match status" value="1"/>
</dbReference>
<comment type="similarity">
    <text evidence="2">Belongs to the TRAFAC class dynamin-like GTPase superfamily. IRG family.</text>
</comment>
<feature type="compositionally biased region" description="Low complexity" evidence="7">
    <location>
        <begin position="105"/>
        <end position="129"/>
    </location>
</feature>
<evidence type="ECO:0000256" key="5">
    <source>
        <dbReference type="ARBA" id="ARBA00023212"/>
    </source>
</evidence>
<evidence type="ECO:0000256" key="6">
    <source>
        <dbReference type="SAM" id="Coils"/>
    </source>
</evidence>
<evidence type="ECO:0000256" key="1">
    <source>
        <dbReference type="ARBA" id="ARBA00004245"/>
    </source>
</evidence>
<keyword evidence="10" id="KW-1185">Reference proteome</keyword>
<feature type="region of interest" description="Disordered" evidence="7">
    <location>
        <begin position="39"/>
        <end position="61"/>
    </location>
</feature>
<keyword evidence="4 6" id="KW-0175">Coiled coil</keyword>
<feature type="compositionally biased region" description="Basic and acidic residues" evidence="7">
    <location>
        <begin position="824"/>
        <end position="834"/>
    </location>
</feature>
<reference evidence="9 10" key="1">
    <citation type="submission" date="2016-02" db="EMBL/GenBank/DDBJ databases">
        <title>Genome analysis of coral dinoflagellate symbionts highlights evolutionary adaptations to a symbiotic lifestyle.</title>
        <authorList>
            <person name="Aranda M."/>
            <person name="Li Y."/>
            <person name="Liew Y.J."/>
            <person name="Baumgarten S."/>
            <person name="Simakov O."/>
            <person name="Wilson M."/>
            <person name="Piel J."/>
            <person name="Ashoor H."/>
            <person name="Bougouffa S."/>
            <person name="Bajic V.B."/>
            <person name="Ryu T."/>
            <person name="Ravasi T."/>
            <person name="Bayer T."/>
            <person name="Micklem G."/>
            <person name="Kim H."/>
            <person name="Bhak J."/>
            <person name="Lajeunesse T.C."/>
            <person name="Voolstra C.R."/>
        </authorList>
    </citation>
    <scope>NUCLEOTIDE SEQUENCE [LARGE SCALE GENOMIC DNA]</scope>
    <source>
        <strain evidence="9 10">CCMP2467</strain>
    </source>
</reference>
<dbReference type="GO" id="GO:0005856">
    <property type="term" value="C:cytoskeleton"/>
    <property type="evidence" value="ECO:0007669"/>
    <property type="project" value="UniProtKB-SubCell"/>
</dbReference>
<feature type="region of interest" description="Disordered" evidence="7">
    <location>
        <begin position="730"/>
        <end position="752"/>
    </location>
</feature>
<comment type="subcellular location">
    <subcellularLocation>
        <location evidence="1">Cytoplasm</location>
        <location evidence="1">Cytoskeleton</location>
    </subcellularLocation>
</comment>
<dbReference type="PROSITE" id="PS51716">
    <property type="entry name" value="G_IRG"/>
    <property type="match status" value="1"/>
</dbReference>
<feature type="compositionally biased region" description="Basic and acidic residues" evidence="7">
    <location>
        <begin position="365"/>
        <end position="375"/>
    </location>
</feature>
<dbReference type="OrthoDB" id="439494at2759"/>
<evidence type="ECO:0000256" key="2">
    <source>
        <dbReference type="ARBA" id="ARBA00005429"/>
    </source>
</evidence>
<dbReference type="AlphaFoldDB" id="A0A1Q9CGG3"/>
<sequence length="1238" mass="137568">MWAQPNFLNLAPYSETSVNPSEVQQSVAAHRFSKLHRGERQSVSLREMAGEAKEESEMESLQRSMSEIDEERRTWHIRALQAEAEVRALKRQRHGSRAESVSNDAELPSPGSAEAPEASRAAAAGAGGTAVPEMQELREQLEKKDRAILQLQADNHREQQTRDKQSAEKQMMLSEELREMTQRAEHLSEQVRKSKKRGTELQEAKDSVRSELRECQAQLRKEISVRSEIQTEAMEAEMFFSLSETKQEADATDAISLGDDASGAGTKKLPGDEAPSAGAKKLSGYQGKLAQCLAVLRRLHGELSSELRARTPGRSSDDSEAMTRIFQQIDKAQNLIDGVLPSAGSSPLAGAGPPSSSTKQPASPEAERPLPEDLKNLVRGVSTPSSLVGSPPSKDSEEVLLMKLDINEIRVAAELEKQKMITEHCDELDDLVRRHDKERRELHRELAELRSDHARVEASETLLQPLQEIREHFESQVVEVKQELVTQLADIQERNRMQSGEVQLEMRQLRDELKRCQDELSSSQAEFRTLSMLYDKEQRENYRLRQESQQQSEMASGRHEAIGLEPVASDVANQHPTLTSADYSMDTTVATDILPVSVASPERAHEAATASNSNSVTMVVEESQPAAAGAQLQVAGIPAPLPAPSAAVKQVGMKIKSTVQDEGREAPAAPPLVPTPTQARPSIPAVSVLRTALPIAAVQSRTLPAAAFHQAHDRLGTMAAAPQTPTVCSVVTTGPTSHRRVGTTTTTTTTTRLPRGKKLETVFFEVQVVRCRLTMRKTKTGHMGGGGSREIHHHHEDKASKELARQAQEQMEALRGQMEQQQRMSEESHQKHQEALLKIQEENAAELGRLQQEQAQNQQRHQEALRRVEELRADEKAAALRRLQQEQENRQRDAERARAELEEQAREAEAHLAQELQRLRDNAHKAKLEKWQRLKRDYPIPDFLKNYVNEVSENSAADADRELHVNVAMLGDSGTGKSSLIKAILKHFGVDLPADQMPRISMEGDGTLEPSRFPLAILGQVSLWDLPGQGTSKIPSMTYLCNMGLKYLEAVCIVTDGRWSEGDDNLLVAIHYAGIRCFVVRSKVDLAVDAGVEDKGWSQTETLYNVQQQLQEQTRLKSHRIHLVTSRERFWKDFGSVDDFCTHLKHEVEASLRDEPVEQLFDQAPQEDVNMDDCDDRVMAPPGRLLLPLRDDLQLEVGRRSAEVNGAAAGSVAGWSSAADRASAVCTSKVSRSWATWS</sequence>
<feature type="region of interest" description="Disordered" evidence="7">
    <location>
        <begin position="90"/>
        <end position="129"/>
    </location>
</feature>
<feature type="coiled-coil region" evidence="6">
    <location>
        <begin position="499"/>
        <end position="526"/>
    </location>
</feature>
<feature type="compositionally biased region" description="Basic and acidic residues" evidence="7">
    <location>
        <begin position="789"/>
        <end position="804"/>
    </location>
</feature>
<evidence type="ECO:0000313" key="10">
    <source>
        <dbReference type="Proteomes" id="UP000186817"/>
    </source>
</evidence>
<gene>
    <name evidence="9" type="primary">Irgc</name>
    <name evidence="9" type="ORF">AK812_SmicGene37370</name>
</gene>
<dbReference type="SUPFAM" id="SSF52540">
    <property type="entry name" value="P-loop containing nucleoside triphosphate hydrolases"/>
    <property type="match status" value="1"/>
</dbReference>
<feature type="region of interest" description="Disordered" evidence="7">
    <location>
        <begin position="338"/>
        <end position="375"/>
    </location>
</feature>
<dbReference type="EMBL" id="LSRX01001231">
    <property type="protein sequence ID" value="OLP82014.1"/>
    <property type="molecule type" value="Genomic_DNA"/>
</dbReference>
<dbReference type="Pfam" id="PF05049">
    <property type="entry name" value="IIGP"/>
    <property type="match status" value="1"/>
</dbReference>
<dbReference type="GO" id="GO:0016020">
    <property type="term" value="C:membrane"/>
    <property type="evidence" value="ECO:0007669"/>
    <property type="project" value="InterPro"/>
</dbReference>
<keyword evidence="5" id="KW-0206">Cytoskeleton</keyword>
<dbReference type="GO" id="GO:0005525">
    <property type="term" value="F:GTP binding"/>
    <property type="evidence" value="ECO:0007669"/>
    <property type="project" value="InterPro"/>
</dbReference>
<protein>
    <submittedName>
        <fullName evidence="9">Interferon-inducible GTPase 5</fullName>
    </submittedName>
</protein>
<feature type="region of interest" description="Disordered" evidence="7">
    <location>
        <begin position="178"/>
        <end position="205"/>
    </location>
</feature>
<evidence type="ECO:0000256" key="3">
    <source>
        <dbReference type="ARBA" id="ARBA00022490"/>
    </source>
</evidence>
<evidence type="ECO:0000256" key="4">
    <source>
        <dbReference type="ARBA" id="ARBA00023054"/>
    </source>
</evidence>
<feature type="region of interest" description="Disordered" evidence="7">
    <location>
        <begin position="778"/>
        <end position="834"/>
    </location>
</feature>
<organism evidence="9 10">
    <name type="scientific">Symbiodinium microadriaticum</name>
    <name type="common">Dinoflagellate</name>
    <name type="synonym">Zooxanthella microadriatica</name>
    <dbReference type="NCBI Taxonomy" id="2951"/>
    <lineage>
        <taxon>Eukaryota</taxon>
        <taxon>Sar</taxon>
        <taxon>Alveolata</taxon>
        <taxon>Dinophyceae</taxon>
        <taxon>Suessiales</taxon>
        <taxon>Symbiodiniaceae</taxon>
        <taxon>Symbiodinium</taxon>
    </lineage>
</organism>
<dbReference type="InterPro" id="IPR007743">
    <property type="entry name" value="Immunity-related_GTPase-like"/>
</dbReference>
<feature type="compositionally biased region" description="Low complexity" evidence="7">
    <location>
        <begin position="340"/>
        <end position="357"/>
    </location>
</feature>
<dbReference type="PANTHER" id="PTHR18861:SF0">
    <property type="entry name" value="BRUCHPILOT, ISOFORM J"/>
    <property type="match status" value="1"/>
</dbReference>
<dbReference type="PANTHER" id="PTHR18861">
    <property type="entry name" value="ELKS/RAB6-INTERACTING/CAST PROTEIN"/>
    <property type="match status" value="1"/>
</dbReference>
<evidence type="ECO:0000313" key="9">
    <source>
        <dbReference type="EMBL" id="OLP82014.1"/>
    </source>
</evidence>
<dbReference type="InterPro" id="IPR027417">
    <property type="entry name" value="P-loop_NTPase"/>
</dbReference>
<accession>A0A1Q9CGG3</accession>
<dbReference type="InterPro" id="IPR030385">
    <property type="entry name" value="G_IRG_dom"/>
</dbReference>
<feature type="region of interest" description="Disordered" evidence="7">
    <location>
        <begin position="885"/>
        <end position="906"/>
    </location>
</feature>
<name>A0A1Q9CGG3_SYMMI</name>
<evidence type="ECO:0000259" key="8">
    <source>
        <dbReference type="PROSITE" id="PS51716"/>
    </source>
</evidence>
<feature type="region of interest" description="Disordered" evidence="7">
    <location>
        <begin position="256"/>
        <end position="280"/>
    </location>
</feature>
<feature type="domain" description="IRG-type G" evidence="8">
    <location>
        <begin position="963"/>
        <end position="1144"/>
    </location>
</feature>
<keyword evidence="3" id="KW-0963">Cytoplasm</keyword>
<dbReference type="Proteomes" id="UP000186817">
    <property type="component" value="Unassembled WGS sequence"/>
</dbReference>
<feature type="coiled-coil region" evidence="6">
    <location>
        <begin position="425"/>
        <end position="459"/>
    </location>
</feature>
<comment type="caution">
    <text evidence="9">The sequence shown here is derived from an EMBL/GenBank/DDBJ whole genome shotgun (WGS) entry which is preliminary data.</text>
</comment>